<dbReference type="Pfam" id="PF16683">
    <property type="entry name" value="TGase_elicitor"/>
    <property type="match status" value="1"/>
</dbReference>
<reference evidence="1 2" key="1">
    <citation type="submission" date="2016-07" db="EMBL/GenBank/DDBJ databases">
        <title>Pervasive Adenine N6-methylation of Active Genes in Fungi.</title>
        <authorList>
            <consortium name="DOE Joint Genome Institute"/>
            <person name="Mondo S.J."/>
            <person name="Dannebaum R.O."/>
            <person name="Kuo R.C."/>
            <person name="Labutti K."/>
            <person name="Haridas S."/>
            <person name="Kuo A."/>
            <person name="Salamov A."/>
            <person name="Ahrendt S.R."/>
            <person name="Lipzen A."/>
            <person name="Sullivan W."/>
            <person name="Andreopoulos W.B."/>
            <person name="Clum A."/>
            <person name="Lindquist E."/>
            <person name="Daum C."/>
            <person name="Ramamoorthy G.K."/>
            <person name="Gryganskyi A."/>
            <person name="Culley D."/>
            <person name="Magnuson J.K."/>
            <person name="James T.Y."/>
            <person name="O'Malley M.A."/>
            <person name="Stajich J.E."/>
            <person name="Spatafora J.W."/>
            <person name="Visel A."/>
            <person name="Grigoriev I.V."/>
        </authorList>
    </citation>
    <scope>NUCLEOTIDE SEQUENCE [LARGE SCALE GENOMIC DNA]</scope>
    <source>
        <strain evidence="1 2">PL171</strain>
    </source>
</reference>
<dbReference type="InterPro" id="IPR032048">
    <property type="entry name" value="TGase_elicitor"/>
</dbReference>
<sequence length="324" mass="36202">LQDSLNARWAPNELPPSDKYAKAFGLNVAQFRDAVSRTNGILSQSGRRACSSNQDCRTLNDGSVCSKRDGEIRGVCIPTWFGICHAWAPASIMEPEPKCPVTRNGVTFRPFDIKALLTLAWDGARAPTVFTGARYNGPENAAKDRFGRFTDAAYRDLNPGFLHMYMTNVLGRFGKSFVVDVTASAEVWNQPIRSYQVVQENVMSPRNAARRFFNSNTYPFNPQAKAVAYVKTKLAWIVEGGEDGALVGTPRMYAYTATKEYEYLLELDRASQIIGGEWVGQSMQDHPDFAWFPGQRPKLDTVTSVGLSYRNVRELLDESIRGRC</sequence>
<gene>
    <name evidence="1" type="ORF">BCR44DRAFT_298598</name>
</gene>
<dbReference type="EMBL" id="MCFL01000006">
    <property type="protein sequence ID" value="ORZ39269.1"/>
    <property type="molecule type" value="Genomic_DNA"/>
</dbReference>
<dbReference type="GO" id="GO:0016755">
    <property type="term" value="F:aminoacyltransferase activity"/>
    <property type="evidence" value="ECO:0007669"/>
    <property type="project" value="InterPro"/>
</dbReference>
<dbReference type="Gene3D" id="3.30.40.240">
    <property type="entry name" value="Transglutaminase elicitor, body domain"/>
    <property type="match status" value="1"/>
</dbReference>
<accession>A0A1Y2HXN6</accession>
<protein>
    <submittedName>
        <fullName evidence="1">The Gp42 Transglutaminase from phytophthora Sojae</fullName>
    </submittedName>
</protein>
<organism evidence="1 2">
    <name type="scientific">Catenaria anguillulae PL171</name>
    <dbReference type="NCBI Taxonomy" id="765915"/>
    <lineage>
        <taxon>Eukaryota</taxon>
        <taxon>Fungi</taxon>
        <taxon>Fungi incertae sedis</taxon>
        <taxon>Blastocladiomycota</taxon>
        <taxon>Blastocladiomycetes</taxon>
        <taxon>Blastocladiales</taxon>
        <taxon>Catenariaceae</taxon>
        <taxon>Catenaria</taxon>
    </lineage>
</organism>
<dbReference type="AlphaFoldDB" id="A0A1Y2HXN6"/>
<comment type="caution">
    <text evidence="1">The sequence shown here is derived from an EMBL/GenBank/DDBJ whole genome shotgun (WGS) entry which is preliminary data.</text>
</comment>
<evidence type="ECO:0000313" key="1">
    <source>
        <dbReference type="EMBL" id="ORZ39269.1"/>
    </source>
</evidence>
<dbReference type="Proteomes" id="UP000193411">
    <property type="component" value="Unassembled WGS sequence"/>
</dbReference>
<proteinExistence type="predicted"/>
<dbReference type="OrthoDB" id="10249031at2759"/>
<evidence type="ECO:0000313" key="2">
    <source>
        <dbReference type="Proteomes" id="UP000193411"/>
    </source>
</evidence>
<name>A0A1Y2HXN6_9FUNG</name>
<feature type="non-terminal residue" evidence="1">
    <location>
        <position position="1"/>
    </location>
</feature>
<keyword evidence="2" id="KW-1185">Reference proteome</keyword>
<dbReference type="STRING" id="765915.A0A1Y2HXN6"/>